<reference evidence="1 2" key="1">
    <citation type="submission" date="2024-01" db="EMBL/GenBank/DDBJ databases">
        <title>Comparative genomics of Cryptococcus and Kwoniella reveals pathogenesis evolution and contrasting modes of karyotype evolution via chromosome fusion or intercentromeric recombination.</title>
        <authorList>
            <person name="Coelho M.A."/>
            <person name="David-Palma M."/>
            <person name="Shea T."/>
            <person name="Bowers K."/>
            <person name="McGinley-Smith S."/>
            <person name="Mohammad A.W."/>
            <person name="Gnirke A."/>
            <person name="Yurkov A.M."/>
            <person name="Nowrousian M."/>
            <person name="Sun S."/>
            <person name="Cuomo C.A."/>
            <person name="Heitman J."/>
        </authorList>
    </citation>
    <scope>NUCLEOTIDE SEQUENCE [LARGE SCALE GENOMIC DNA]</scope>
    <source>
        <strain evidence="1 2">CBS 6074</strain>
    </source>
</reference>
<sequence>MSALQILGQVNQDEEYEIFPVLVHPNKTPEQTALRLQPKYRSGSKEWSDDEDGYMDIVNPDLPVLNVSNPEMSTGGGDTDIRINRSMLFGRDGTITALPTEAFLEDVQSTVGSYRASISKHAHDLRKIEHAWTDYISQQEAQSKLPSSTKKEKECKGLREEILDGVLTDLEARTRKWRRDKSALEMYHRLYIPIAEEAFETLKDNEEDLVVILLNDVVAKAAISEEDDEKFLDRWADVESDKISLRHNIAAQTMSECSFNMLKESLSGFDDEKLNEIALKSIARTAEKDANEKRLHKLEGEFLNAFHERYGKDTKVPTTGKKWNRLASKHSVKDSSPRSEELNMRSDLTFTCTDEEADEDSSTPGDHEGFFHRYISTRTGPYNRKFNSSGGPTFETTGPDGNPLTLSGQFPSEPDLGFRMRTYCVPHPSGENHYITFRNNGSGEDDEQSC</sequence>
<organism evidence="1 2">
    <name type="scientific">Kwoniella dendrophila CBS 6074</name>
    <dbReference type="NCBI Taxonomy" id="1295534"/>
    <lineage>
        <taxon>Eukaryota</taxon>
        <taxon>Fungi</taxon>
        <taxon>Dikarya</taxon>
        <taxon>Basidiomycota</taxon>
        <taxon>Agaricomycotina</taxon>
        <taxon>Tremellomycetes</taxon>
        <taxon>Tremellales</taxon>
        <taxon>Cryptococcaceae</taxon>
        <taxon>Kwoniella</taxon>
    </lineage>
</organism>
<accession>A0AAX4K3G1</accession>
<protein>
    <submittedName>
        <fullName evidence="1">Uncharacterized protein</fullName>
    </submittedName>
</protein>
<dbReference type="EMBL" id="CP144107">
    <property type="protein sequence ID" value="WWC92281.1"/>
    <property type="molecule type" value="Genomic_DNA"/>
</dbReference>
<keyword evidence="2" id="KW-1185">Reference proteome</keyword>
<dbReference type="Proteomes" id="UP001355207">
    <property type="component" value="Chromosome 10"/>
</dbReference>
<gene>
    <name evidence="1" type="ORF">L201_007235</name>
</gene>
<dbReference type="AlphaFoldDB" id="A0AAX4K3G1"/>
<evidence type="ECO:0000313" key="2">
    <source>
        <dbReference type="Proteomes" id="UP001355207"/>
    </source>
</evidence>
<dbReference type="GeneID" id="91097904"/>
<evidence type="ECO:0000313" key="1">
    <source>
        <dbReference type="EMBL" id="WWC92281.1"/>
    </source>
</evidence>
<name>A0AAX4K3G1_9TREE</name>
<dbReference type="RefSeq" id="XP_066079043.1">
    <property type="nucleotide sequence ID" value="XM_066222946.1"/>
</dbReference>
<proteinExistence type="predicted"/>